<sequence>MVNLSNHDQQHTLTFKEKTFEPLRPHINELDVLVGKPNKKRNCVVFLLDSTRSFYINTVISVDVVRAISAAPEKSFSYSLNSDITAQSEQLQGVTISSYSATSLRFCGSLGEEKIEIKVENRLLRLGESTKNIATGDILIFLRRITDKEESEADFALYIHKAGAVISNRPRGYVSRLPHADSKHSRSNSSASRIVGNRAFPVTVTSVDLSQDDQIFLEVNDKQQAYRLRLHSTSQTVKDQIDGLLLNPSDHDAHLVKRAEHSYQLHIDGRFVVMASGEDLLAIPTHRRSAEISKTHDDTIHTGTSTKMALPDCIQKKSYLEHHGLGAALLDAVKKIQK</sequence>
<evidence type="ECO:0000313" key="1">
    <source>
        <dbReference type="EMBL" id="GJA39814.1"/>
    </source>
</evidence>
<comment type="caution">
    <text evidence="1">The sequence shown here is derived from an EMBL/GenBank/DDBJ whole genome shotgun (WGS) entry which is preliminary data.</text>
</comment>
<name>A0AAV4YFF7_AERCA</name>
<reference evidence="1" key="1">
    <citation type="submission" date="2021-07" db="EMBL/GenBank/DDBJ databases">
        <title>Draft genome sequence of carbapenem-resistant Aeromonas spp. in Japan.</title>
        <authorList>
            <person name="Maehana S."/>
            <person name="Suzuki M."/>
            <person name="Kitasato H."/>
        </authorList>
    </citation>
    <scope>NUCLEOTIDE SEQUENCE</scope>
    <source>
        <strain evidence="1">KAM343</strain>
    </source>
</reference>
<evidence type="ECO:0000313" key="2">
    <source>
        <dbReference type="Proteomes" id="UP000886939"/>
    </source>
</evidence>
<dbReference type="EMBL" id="BPNI01000006">
    <property type="protein sequence ID" value="GJA39814.1"/>
    <property type="molecule type" value="Genomic_DNA"/>
</dbReference>
<gene>
    <name evidence="1" type="ORF">KAM343_06100</name>
</gene>
<protein>
    <submittedName>
        <fullName evidence="1">Uncharacterized protein</fullName>
    </submittedName>
</protein>
<dbReference type="AlphaFoldDB" id="A0AAV4YFF7"/>
<organism evidence="1 2">
    <name type="scientific">Aeromonas caviae</name>
    <name type="common">Aeromonas punctata</name>
    <dbReference type="NCBI Taxonomy" id="648"/>
    <lineage>
        <taxon>Bacteria</taxon>
        <taxon>Pseudomonadati</taxon>
        <taxon>Pseudomonadota</taxon>
        <taxon>Gammaproteobacteria</taxon>
        <taxon>Aeromonadales</taxon>
        <taxon>Aeromonadaceae</taxon>
        <taxon>Aeromonas</taxon>
    </lineage>
</organism>
<dbReference type="Proteomes" id="UP000886939">
    <property type="component" value="Unassembled WGS sequence"/>
</dbReference>
<accession>A0AAV4YFF7</accession>
<proteinExistence type="predicted"/>